<sequence length="519" mass="58156">MNVPGRVNMSVTYDEQSLIFNGRRALVFWGAIHYPRSPPEYWEDLIVKSKRGGLNAIEMYVFWNGHEPEQGNFNFEGEYDLVKFIKLIAKQKMSAINHMKLVTINVDKLKAEKLFASQGGPIIVAQINSCNGRHCGDTFTGPNKPNKPYLWTENWTEQYRVFGDPPSQRSAEDLAFSVVQCTMVAQTMAERGLLSFNKRTEIWSYQGRSNLFYGSPTVVKLSPEIEAQMWQQPGTPNCAAFLANNATAKPATVSFRGGEYYLPPKSIGVLPDCKTMVLNTQLGSKIEKNFVYQKDAKFETGKNAVLLGYFYAPEGTNPVAIRLIGMSKGMVCINGKSIGRYWMSDLSILKEPTQSEYHIPKTFLKPTKNLIVILEKDGANPKDIEIVVINRDTICTQGRPKVSGREEDRHRRVCQLRDPFGSCGSHSIGNCTSPNSKQVVEKLCLGKPSCQIPVDKKQFDNQNGACPDLKKKLAVQVFILSNSFLDDYPSLLTQTHTRVYREVHGNEPDGFQPDPIGSG</sequence>
<comment type="similarity">
    <text evidence="2">Belongs to the glycosyl hydrolase 35 family.</text>
</comment>
<dbReference type="Pfam" id="PF01301">
    <property type="entry name" value="Glyco_hydro_35"/>
    <property type="match status" value="1"/>
</dbReference>
<reference evidence="8" key="1">
    <citation type="submission" date="2019-09" db="EMBL/GenBank/DDBJ databases">
        <title>Draft genome information of white flower Hibiscus syriacus.</title>
        <authorList>
            <person name="Kim Y.-M."/>
        </authorList>
    </citation>
    <scope>NUCLEOTIDE SEQUENCE [LARGE SCALE GENOMIC DNA]</scope>
    <source>
        <strain evidence="8">YM2019G1</strain>
    </source>
</reference>
<dbReference type="SUPFAM" id="SSF51445">
    <property type="entry name" value="(Trans)glycosidases"/>
    <property type="match status" value="1"/>
</dbReference>
<dbReference type="InterPro" id="IPR017853">
    <property type="entry name" value="GH"/>
</dbReference>
<dbReference type="AlphaFoldDB" id="A0A6A3APU7"/>
<dbReference type="InterPro" id="IPR043159">
    <property type="entry name" value="Lectin_gal-bd_sf"/>
</dbReference>
<dbReference type="CDD" id="cd22842">
    <property type="entry name" value="Gal_Rha_Lectin_BGal"/>
    <property type="match status" value="1"/>
</dbReference>
<dbReference type="InterPro" id="IPR041392">
    <property type="entry name" value="GHD"/>
</dbReference>
<protein>
    <recommendedName>
        <fullName evidence="3">beta-galactosidase</fullName>
        <ecNumber evidence="3">3.2.1.23</ecNumber>
    </recommendedName>
</protein>
<evidence type="ECO:0000256" key="6">
    <source>
        <dbReference type="ARBA" id="ARBA00023295"/>
    </source>
</evidence>
<evidence type="ECO:0000256" key="1">
    <source>
        <dbReference type="ARBA" id="ARBA00001412"/>
    </source>
</evidence>
<evidence type="ECO:0000256" key="2">
    <source>
        <dbReference type="ARBA" id="ARBA00009809"/>
    </source>
</evidence>
<evidence type="ECO:0000256" key="4">
    <source>
        <dbReference type="ARBA" id="ARBA00022729"/>
    </source>
</evidence>
<dbReference type="Pfam" id="PF02140">
    <property type="entry name" value="SUEL_Lectin"/>
    <property type="match status" value="1"/>
</dbReference>
<dbReference type="InterPro" id="IPR048913">
    <property type="entry name" value="BetaGal_gal-bd"/>
</dbReference>
<dbReference type="Pfam" id="PF21467">
    <property type="entry name" value="BetaGal_gal-bd"/>
    <property type="match status" value="1"/>
</dbReference>
<dbReference type="EMBL" id="VEPZ02000968">
    <property type="protein sequence ID" value="KAE8706660.1"/>
    <property type="molecule type" value="Genomic_DNA"/>
</dbReference>
<comment type="caution">
    <text evidence="8">The sequence shown here is derived from an EMBL/GenBank/DDBJ whole genome shotgun (WGS) entry which is preliminary data.</text>
</comment>
<evidence type="ECO:0000313" key="9">
    <source>
        <dbReference type="Proteomes" id="UP000436088"/>
    </source>
</evidence>
<dbReference type="GO" id="GO:0004565">
    <property type="term" value="F:beta-galactosidase activity"/>
    <property type="evidence" value="ECO:0007669"/>
    <property type="project" value="UniProtKB-EC"/>
</dbReference>
<comment type="catalytic activity">
    <reaction evidence="1">
        <text>Hydrolysis of terminal non-reducing beta-D-galactose residues in beta-D-galactosides.</text>
        <dbReference type="EC" id="3.2.1.23"/>
    </reaction>
</comment>
<dbReference type="InterPro" id="IPR031330">
    <property type="entry name" value="Gly_Hdrlase_35_cat"/>
</dbReference>
<dbReference type="InterPro" id="IPR000922">
    <property type="entry name" value="Lectin_gal-bd_dom"/>
</dbReference>
<keyword evidence="9" id="KW-1185">Reference proteome</keyword>
<dbReference type="PROSITE" id="PS50228">
    <property type="entry name" value="SUEL_LECTIN"/>
    <property type="match status" value="1"/>
</dbReference>
<keyword evidence="4" id="KW-0732">Signal</keyword>
<dbReference type="PRINTS" id="PR00742">
    <property type="entry name" value="GLHYDRLASE35"/>
</dbReference>
<evidence type="ECO:0000256" key="5">
    <source>
        <dbReference type="ARBA" id="ARBA00022801"/>
    </source>
</evidence>
<organism evidence="8 9">
    <name type="scientific">Hibiscus syriacus</name>
    <name type="common">Rose of Sharon</name>
    <dbReference type="NCBI Taxonomy" id="106335"/>
    <lineage>
        <taxon>Eukaryota</taxon>
        <taxon>Viridiplantae</taxon>
        <taxon>Streptophyta</taxon>
        <taxon>Embryophyta</taxon>
        <taxon>Tracheophyta</taxon>
        <taxon>Spermatophyta</taxon>
        <taxon>Magnoliopsida</taxon>
        <taxon>eudicotyledons</taxon>
        <taxon>Gunneridae</taxon>
        <taxon>Pentapetalae</taxon>
        <taxon>rosids</taxon>
        <taxon>malvids</taxon>
        <taxon>Malvales</taxon>
        <taxon>Malvaceae</taxon>
        <taxon>Malvoideae</taxon>
        <taxon>Hibiscus</taxon>
    </lineage>
</organism>
<dbReference type="GO" id="GO:0030246">
    <property type="term" value="F:carbohydrate binding"/>
    <property type="evidence" value="ECO:0007669"/>
    <property type="project" value="InterPro"/>
</dbReference>
<dbReference type="Proteomes" id="UP000436088">
    <property type="component" value="Unassembled WGS sequence"/>
</dbReference>
<evidence type="ECO:0000256" key="3">
    <source>
        <dbReference type="ARBA" id="ARBA00012756"/>
    </source>
</evidence>
<keyword evidence="5" id="KW-0378">Hydrolase</keyword>
<keyword evidence="6" id="KW-0326">Glycosidase</keyword>
<dbReference type="InterPro" id="IPR001944">
    <property type="entry name" value="Glycoside_Hdrlase_35"/>
</dbReference>
<dbReference type="InterPro" id="IPR008979">
    <property type="entry name" value="Galactose-bd-like_sf"/>
</dbReference>
<gene>
    <name evidence="8" type="ORF">F3Y22_tig00110391pilonHSYRG00230</name>
</gene>
<name>A0A6A3APU7_HIBSY</name>
<dbReference type="Gene3D" id="2.60.120.260">
    <property type="entry name" value="Galactose-binding domain-like"/>
    <property type="match status" value="1"/>
</dbReference>
<dbReference type="SUPFAM" id="SSF49785">
    <property type="entry name" value="Galactose-binding domain-like"/>
    <property type="match status" value="1"/>
</dbReference>
<dbReference type="PANTHER" id="PTHR23421">
    <property type="entry name" value="BETA-GALACTOSIDASE RELATED"/>
    <property type="match status" value="1"/>
</dbReference>
<dbReference type="EC" id="3.2.1.23" evidence="3"/>
<dbReference type="Gene3D" id="2.60.120.740">
    <property type="match status" value="1"/>
</dbReference>
<dbReference type="Gene3D" id="3.20.20.80">
    <property type="entry name" value="Glycosidases"/>
    <property type="match status" value="1"/>
</dbReference>
<evidence type="ECO:0000259" key="7">
    <source>
        <dbReference type="PROSITE" id="PS50228"/>
    </source>
</evidence>
<evidence type="ECO:0000313" key="8">
    <source>
        <dbReference type="EMBL" id="KAE8706660.1"/>
    </source>
</evidence>
<dbReference type="Pfam" id="PF17834">
    <property type="entry name" value="GHD"/>
    <property type="match status" value="1"/>
</dbReference>
<dbReference type="GO" id="GO:0005975">
    <property type="term" value="P:carbohydrate metabolic process"/>
    <property type="evidence" value="ECO:0007669"/>
    <property type="project" value="InterPro"/>
</dbReference>
<feature type="domain" description="SUEL-type lectin" evidence="7">
    <location>
        <begin position="395"/>
        <end position="476"/>
    </location>
</feature>
<accession>A0A6A3APU7</accession>
<proteinExistence type="inferred from homology"/>